<dbReference type="Gene3D" id="1.10.10.920">
    <property type="match status" value="1"/>
</dbReference>
<comment type="catalytic activity">
    <reaction evidence="14 15">
        <text>coproporphyrinogen III + 2 S-adenosyl-L-methionine = protoporphyrinogen IX + 2 5'-deoxyadenosine + 2 L-methionine + 2 CO2</text>
        <dbReference type="Rhea" id="RHEA:15425"/>
        <dbReference type="ChEBI" id="CHEBI:16526"/>
        <dbReference type="ChEBI" id="CHEBI:17319"/>
        <dbReference type="ChEBI" id="CHEBI:57307"/>
        <dbReference type="ChEBI" id="CHEBI:57309"/>
        <dbReference type="ChEBI" id="CHEBI:57844"/>
        <dbReference type="ChEBI" id="CHEBI:59789"/>
        <dbReference type="EC" id="1.3.98.3"/>
    </reaction>
</comment>
<dbReference type="InterPro" id="IPR004558">
    <property type="entry name" value="Coprogen_oxidase_HemN"/>
</dbReference>
<sequence>MMITDHLISVYDRPVPRYTSYPTAPHFHDGIDAAVMTGWLGNLPADEPLSLYLHIPFCRKMCWYCGCNTQIVARHQPIADFAAMLLKEIGMVADILTSGSHRRQVTSVHFGGGTPNSLAPGEFERIMAALDHHFALDADLDLAIELDPRTLDAEFLAAMRRTGVNRASLGVQDFDAVVQTAVNRVQPYDLVERCVADLRSVGIRALNLDLIYGLPFQSVSGLRRTVTQAVTLAPDRIALFGYAHVPWMKPHQRLIDEQSLPDGHARFRQFEAASQALAAADYARIGLDHFAKPGDSLRVARDNRTLKRNFQGYTVDRADTLIGFGPSAISALPQGYVQNAPDHTPWARDVGEGRLAAVKGVAVSHEDRRRRAIIEQIMCFGRVDLADFAFDAGQVMEPLAPLLEDGLCHLTGTVLTVTERGLPFQRVVAAVFDAYLVPAAKRHSRAV</sequence>
<keyword evidence="10 15" id="KW-0408">Iron</keyword>
<comment type="function">
    <text evidence="13">Involved in the heme biosynthesis. Catalyzes the anaerobic oxidative decarboxylation of propionate groups of rings A and B of coproporphyrinogen III to yield the vinyl groups in protoporphyrinogen IX.</text>
</comment>
<dbReference type="InterPro" id="IPR034505">
    <property type="entry name" value="Coproporphyrinogen-III_oxidase"/>
</dbReference>
<organism evidence="17 18">
    <name type="scientific">Dongia rigui</name>
    <dbReference type="NCBI Taxonomy" id="940149"/>
    <lineage>
        <taxon>Bacteria</taxon>
        <taxon>Pseudomonadati</taxon>
        <taxon>Pseudomonadota</taxon>
        <taxon>Alphaproteobacteria</taxon>
        <taxon>Rhodospirillales</taxon>
        <taxon>Dongiaceae</taxon>
        <taxon>Dongia</taxon>
    </lineage>
</organism>
<dbReference type="SFLD" id="SFLDS00029">
    <property type="entry name" value="Radical_SAM"/>
    <property type="match status" value="1"/>
</dbReference>
<dbReference type="InterPro" id="IPR007197">
    <property type="entry name" value="rSAM"/>
</dbReference>
<evidence type="ECO:0000313" key="17">
    <source>
        <dbReference type="EMBL" id="MDY0871864.1"/>
    </source>
</evidence>
<evidence type="ECO:0000256" key="15">
    <source>
        <dbReference type="PIRNR" id="PIRNR000167"/>
    </source>
</evidence>
<evidence type="ECO:0000256" key="10">
    <source>
        <dbReference type="ARBA" id="ARBA00023004"/>
    </source>
</evidence>
<comment type="cofactor">
    <cofactor evidence="15">
        <name>[4Fe-4S] cluster</name>
        <dbReference type="ChEBI" id="CHEBI:49883"/>
    </cofactor>
    <text evidence="15">Binds 1 [4Fe-4S] cluster. The cluster is coordinated with 3 cysteines and an exchangeable S-adenosyl-L-methionine.</text>
</comment>
<keyword evidence="12 15" id="KW-0627">Porphyrin biosynthesis</keyword>
<comment type="caution">
    <text evidence="17">The sequence shown here is derived from an EMBL/GenBank/DDBJ whole genome shotgun (WGS) entry which is preliminary data.</text>
</comment>
<dbReference type="PANTHER" id="PTHR13932:SF6">
    <property type="entry name" value="OXYGEN-INDEPENDENT COPROPORPHYRINOGEN III OXIDASE"/>
    <property type="match status" value="1"/>
</dbReference>
<comment type="subcellular location">
    <subcellularLocation>
        <location evidence="1 15">Cytoplasm</location>
    </subcellularLocation>
</comment>
<evidence type="ECO:0000259" key="16">
    <source>
        <dbReference type="PROSITE" id="PS51918"/>
    </source>
</evidence>
<evidence type="ECO:0000256" key="3">
    <source>
        <dbReference type="ARBA" id="ARBA00005493"/>
    </source>
</evidence>
<dbReference type="NCBIfam" id="TIGR00538">
    <property type="entry name" value="hemN"/>
    <property type="match status" value="1"/>
</dbReference>
<dbReference type="EC" id="1.3.98.3" evidence="15"/>
<dbReference type="Proteomes" id="UP001271769">
    <property type="component" value="Unassembled WGS sequence"/>
</dbReference>
<keyword evidence="7 15" id="KW-0949">S-adenosyl-L-methionine</keyword>
<dbReference type="RefSeq" id="WP_320500288.1">
    <property type="nucleotide sequence ID" value="NZ_JAXCLX010000001.1"/>
</dbReference>
<evidence type="ECO:0000256" key="13">
    <source>
        <dbReference type="ARBA" id="ARBA00024295"/>
    </source>
</evidence>
<evidence type="ECO:0000256" key="11">
    <source>
        <dbReference type="ARBA" id="ARBA00023014"/>
    </source>
</evidence>
<dbReference type="PANTHER" id="PTHR13932">
    <property type="entry name" value="COPROPORPHYRINIGEN III OXIDASE"/>
    <property type="match status" value="1"/>
</dbReference>
<dbReference type="InterPro" id="IPR023404">
    <property type="entry name" value="rSAM_horseshoe"/>
</dbReference>
<dbReference type="EMBL" id="JAXCLX010000001">
    <property type="protein sequence ID" value="MDY0871864.1"/>
    <property type="molecule type" value="Genomic_DNA"/>
</dbReference>
<protein>
    <recommendedName>
        <fullName evidence="15">Coproporphyrinogen-III oxidase</fullName>
        <ecNumber evidence="15">1.3.98.3</ecNumber>
    </recommendedName>
</protein>
<keyword evidence="8 15" id="KW-0479">Metal-binding</keyword>
<comment type="pathway">
    <text evidence="2 15">Porphyrin-containing compound metabolism; protoporphyrin-IX biosynthesis; protoporphyrinogen-IX from coproporphyrinogen-III (AdoMet route): step 1/1.</text>
</comment>
<keyword evidence="5 15" id="KW-0004">4Fe-4S</keyword>
<dbReference type="SUPFAM" id="SSF102114">
    <property type="entry name" value="Radical SAM enzymes"/>
    <property type="match status" value="1"/>
</dbReference>
<dbReference type="InterPro" id="IPR006638">
    <property type="entry name" value="Elp3/MiaA/NifB-like_rSAM"/>
</dbReference>
<dbReference type="PIRSF" id="PIRSF000167">
    <property type="entry name" value="HemN"/>
    <property type="match status" value="1"/>
</dbReference>
<accession>A0ABU5DY44</accession>
<dbReference type="Pfam" id="PF04055">
    <property type="entry name" value="Radical_SAM"/>
    <property type="match status" value="1"/>
</dbReference>
<reference evidence="17 18" key="1">
    <citation type="journal article" date="2013" name="Antonie Van Leeuwenhoek">
        <title>Dongia rigui sp. nov., isolated from freshwater of a large wetland in Korea.</title>
        <authorList>
            <person name="Baik K.S."/>
            <person name="Hwang Y.M."/>
            <person name="Choi J.S."/>
            <person name="Kwon J."/>
            <person name="Seong C.N."/>
        </authorList>
    </citation>
    <scope>NUCLEOTIDE SEQUENCE [LARGE SCALE GENOMIC DNA]</scope>
    <source>
        <strain evidence="17 18">04SU4-P</strain>
    </source>
</reference>
<keyword evidence="6 15" id="KW-0963">Cytoplasm</keyword>
<evidence type="ECO:0000313" key="18">
    <source>
        <dbReference type="Proteomes" id="UP001271769"/>
    </source>
</evidence>
<evidence type="ECO:0000256" key="4">
    <source>
        <dbReference type="ARBA" id="ARBA00011245"/>
    </source>
</evidence>
<dbReference type="Pfam" id="PF06969">
    <property type="entry name" value="HemN_C"/>
    <property type="match status" value="1"/>
</dbReference>
<evidence type="ECO:0000256" key="5">
    <source>
        <dbReference type="ARBA" id="ARBA00022485"/>
    </source>
</evidence>
<dbReference type="Gene3D" id="3.80.30.20">
    <property type="entry name" value="tm_1862 like domain"/>
    <property type="match status" value="1"/>
</dbReference>
<evidence type="ECO:0000256" key="7">
    <source>
        <dbReference type="ARBA" id="ARBA00022691"/>
    </source>
</evidence>
<name>A0ABU5DY44_9PROT</name>
<proteinExistence type="inferred from homology"/>
<dbReference type="InterPro" id="IPR058240">
    <property type="entry name" value="rSAM_sf"/>
</dbReference>
<comment type="similarity">
    <text evidence="3 15">Belongs to the anaerobic coproporphyrinogen-III oxidase family.</text>
</comment>
<dbReference type="SMART" id="SM00729">
    <property type="entry name" value="Elp3"/>
    <property type="match status" value="1"/>
</dbReference>
<dbReference type="InterPro" id="IPR010723">
    <property type="entry name" value="HemN_C"/>
</dbReference>
<feature type="domain" description="Radical SAM core" evidence="16">
    <location>
        <begin position="43"/>
        <end position="281"/>
    </location>
</feature>
<keyword evidence="18" id="KW-1185">Reference proteome</keyword>
<keyword evidence="11 15" id="KW-0411">Iron-sulfur</keyword>
<keyword evidence="9 15" id="KW-0560">Oxidoreductase</keyword>
<evidence type="ECO:0000256" key="8">
    <source>
        <dbReference type="ARBA" id="ARBA00022723"/>
    </source>
</evidence>
<evidence type="ECO:0000256" key="2">
    <source>
        <dbReference type="ARBA" id="ARBA00004785"/>
    </source>
</evidence>
<dbReference type="PROSITE" id="PS51918">
    <property type="entry name" value="RADICAL_SAM"/>
    <property type="match status" value="1"/>
</dbReference>
<evidence type="ECO:0000256" key="14">
    <source>
        <dbReference type="ARBA" id="ARBA00048321"/>
    </source>
</evidence>
<evidence type="ECO:0000256" key="6">
    <source>
        <dbReference type="ARBA" id="ARBA00022490"/>
    </source>
</evidence>
<evidence type="ECO:0000256" key="9">
    <source>
        <dbReference type="ARBA" id="ARBA00023002"/>
    </source>
</evidence>
<evidence type="ECO:0000256" key="1">
    <source>
        <dbReference type="ARBA" id="ARBA00004496"/>
    </source>
</evidence>
<evidence type="ECO:0000256" key="12">
    <source>
        <dbReference type="ARBA" id="ARBA00023244"/>
    </source>
</evidence>
<dbReference type="SFLD" id="SFLDG01065">
    <property type="entry name" value="anaerobic_coproporphyrinogen-I"/>
    <property type="match status" value="1"/>
</dbReference>
<dbReference type="GO" id="GO:0051989">
    <property type="term" value="F:coproporphyrinogen dehydrogenase activity"/>
    <property type="evidence" value="ECO:0007669"/>
    <property type="project" value="UniProtKB-EC"/>
</dbReference>
<gene>
    <name evidence="17" type="primary">hemN</name>
    <name evidence="17" type="ORF">SMD31_08015</name>
</gene>
<comment type="subunit">
    <text evidence="4">Monomer.</text>
</comment>